<evidence type="ECO:0000259" key="1">
    <source>
        <dbReference type="Pfam" id="PF24764"/>
    </source>
</evidence>
<name>A0A0H2RW92_9AGAM</name>
<dbReference type="InParanoid" id="A0A0H2RW92"/>
<gene>
    <name evidence="2" type="ORF">SCHPADRAFT_914084</name>
</gene>
<dbReference type="EMBL" id="KQ085917">
    <property type="protein sequence ID" value="KLO16315.1"/>
    <property type="molecule type" value="Genomic_DNA"/>
</dbReference>
<dbReference type="InterPro" id="IPR058913">
    <property type="entry name" value="Integrase_dom_put"/>
</dbReference>
<sequence>MVLWTDIVERSTRNVRIERLWVEVGSQFARRWRAFFTRLERLFGLKADDASHLWLLHYLFLNLINEDCKDFQAEWNDHPISGPEAKNQSPSDMRFIAESKQIQIDDEPHEGVHPETLEKYYGVEGDPLVRRAGQTGAGHPEDEPNNEVAEMIARISADQDHAIRHEAIDVPATTSPFESNEGLALFRTSLEQAVTQNVMPEGFEDVCGEWEESEGIGSGRRGERRLLIRLPAEIWKPRALAWARSYQIMLCVNETMNQI</sequence>
<organism evidence="2 3">
    <name type="scientific">Schizopora paradoxa</name>
    <dbReference type="NCBI Taxonomy" id="27342"/>
    <lineage>
        <taxon>Eukaryota</taxon>
        <taxon>Fungi</taxon>
        <taxon>Dikarya</taxon>
        <taxon>Basidiomycota</taxon>
        <taxon>Agaricomycotina</taxon>
        <taxon>Agaricomycetes</taxon>
        <taxon>Hymenochaetales</taxon>
        <taxon>Schizoporaceae</taxon>
        <taxon>Schizopora</taxon>
    </lineage>
</organism>
<accession>A0A0H2RW92</accession>
<dbReference type="STRING" id="27342.A0A0H2RW92"/>
<protein>
    <recommendedName>
        <fullName evidence="1">Integrase core domain-containing protein</fullName>
    </recommendedName>
</protein>
<dbReference type="Proteomes" id="UP000053477">
    <property type="component" value="Unassembled WGS sequence"/>
</dbReference>
<dbReference type="Pfam" id="PF24764">
    <property type="entry name" value="rva_4"/>
    <property type="match status" value="1"/>
</dbReference>
<evidence type="ECO:0000313" key="3">
    <source>
        <dbReference type="Proteomes" id="UP000053477"/>
    </source>
</evidence>
<dbReference type="OrthoDB" id="3353107at2759"/>
<evidence type="ECO:0000313" key="2">
    <source>
        <dbReference type="EMBL" id="KLO16315.1"/>
    </source>
</evidence>
<dbReference type="PANTHER" id="PTHR46791">
    <property type="entry name" value="EXPRESSED PROTEIN"/>
    <property type="match status" value="1"/>
</dbReference>
<reference evidence="2 3" key="1">
    <citation type="submission" date="2015-04" db="EMBL/GenBank/DDBJ databases">
        <title>Complete genome sequence of Schizopora paradoxa KUC8140, a cosmopolitan wood degrader in East Asia.</title>
        <authorList>
            <consortium name="DOE Joint Genome Institute"/>
            <person name="Min B."/>
            <person name="Park H."/>
            <person name="Jang Y."/>
            <person name="Kim J.-J."/>
            <person name="Kim K.H."/>
            <person name="Pangilinan J."/>
            <person name="Lipzen A."/>
            <person name="Riley R."/>
            <person name="Grigoriev I.V."/>
            <person name="Spatafora J.W."/>
            <person name="Choi I.-G."/>
        </authorList>
    </citation>
    <scope>NUCLEOTIDE SEQUENCE [LARGE SCALE GENOMIC DNA]</scope>
    <source>
        <strain evidence="2 3">KUC8140</strain>
    </source>
</reference>
<proteinExistence type="predicted"/>
<dbReference type="AlphaFoldDB" id="A0A0H2RW92"/>
<keyword evidence="3" id="KW-1185">Reference proteome</keyword>
<feature type="domain" description="Integrase core" evidence="1">
    <location>
        <begin position="7"/>
        <end position="93"/>
    </location>
</feature>